<dbReference type="PANTHER" id="PTHR11371:SF31">
    <property type="entry name" value="EXTRACELLULAR NUCLEASE"/>
    <property type="match status" value="1"/>
</dbReference>
<accession>A0A6H2DRE8</accession>
<proteinExistence type="predicted"/>
<organism evidence="2 3">
    <name type="scientific">Parasphingorhabdus halotolerans</name>
    <dbReference type="NCBI Taxonomy" id="2725558"/>
    <lineage>
        <taxon>Bacteria</taxon>
        <taxon>Pseudomonadati</taxon>
        <taxon>Pseudomonadota</taxon>
        <taxon>Alphaproteobacteria</taxon>
        <taxon>Sphingomonadales</taxon>
        <taxon>Sphingomonadaceae</taxon>
        <taxon>Parasphingorhabdus</taxon>
    </lineage>
</organism>
<protein>
    <submittedName>
        <fullName evidence="2">Endonuclease/exonuclease/phosphatase family protein</fullName>
    </submittedName>
</protein>
<dbReference type="InterPro" id="IPR005135">
    <property type="entry name" value="Endo/exonuclease/phosphatase"/>
</dbReference>
<evidence type="ECO:0000259" key="1">
    <source>
        <dbReference type="Pfam" id="PF03372"/>
    </source>
</evidence>
<dbReference type="AlphaFoldDB" id="A0A6H2DRE8"/>
<dbReference type="GO" id="GO:0004527">
    <property type="term" value="F:exonuclease activity"/>
    <property type="evidence" value="ECO:0007669"/>
    <property type="project" value="UniProtKB-KW"/>
</dbReference>
<evidence type="ECO:0000313" key="2">
    <source>
        <dbReference type="EMBL" id="QJB70246.1"/>
    </source>
</evidence>
<evidence type="ECO:0000313" key="3">
    <source>
        <dbReference type="Proteomes" id="UP000501600"/>
    </source>
</evidence>
<dbReference type="EMBL" id="CP051217">
    <property type="protein sequence ID" value="QJB70246.1"/>
    <property type="molecule type" value="Genomic_DNA"/>
</dbReference>
<gene>
    <name evidence="2" type="ORF">HF685_13975</name>
</gene>
<dbReference type="CDD" id="cd10283">
    <property type="entry name" value="MnuA_DNase1-like"/>
    <property type="match status" value="1"/>
</dbReference>
<dbReference type="GO" id="GO:0004519">
    <property type="term" value="F:endonuclease activity"/>
    <property type="evidence" value="ECO:0007669"/>
    <property type="project" value="UniProtKB-KW"/>
</dbReference>
<dbReference type="RefSeq" id="WP_168820512.1">
    <property type="nucleotide sequence ID" value="NZ_CP051217.1"/>
</dbReference>
<dbReference type="Pfam" id="PF03372">
    <property type="entry name" value="Exo_endo_phos"/>
    <property type="match status" value="1"/>
</dbReference>
<keyword evidence="3" id="KW-1185">Reference proteome</keyword>
<name>A0A6H2DRE8_9SPHN</name>
<dbReference type="Gene3D" id="3.60.10.10">
    <property type="entry name" value="Endonuclease/exonuclease/phosphatase"/>
    <property type="match status" value="1"/>
</dbReference>
<keyword evidence="2" id="KW-0378">Hydrolase</keyword>
<keyword evidence="2" id="KW-0255">Endonuclease</keyword>
<keyword evidence="2" id="KW-0540">Nuclease</keyword>
<dbReference type="InterPro" id="IPR036691">
    <property type="entry name" value="Endo/exonu/phosph_ase_sf"/>
</dbReference>
<dbReference type="SUPFAM" id="SSF56219">
    <property type="entry name" value="DNase I-like"/>
    <property type="match status" value="1"/>
</dbReference>
<keyword evidence="2" id="KW-0269">Exonuclease</keyword>
<reference evidence="2 3" key="1">
    <citation type="submission" date="2020-04" db="EMBL/GenBank/DDBJ databases">
        <title>Genome sequence for Sphingorhabdus sp. strain M1.</title>
        <authorList>
            <person name="Park S.-J."/>
        </authorList>
    </citation>
    <scope>NUCLEOTIDE SEQUENCE [LARGE SCALE GENOMIC DNA]</scope>
    <source>
        <strain evidence="2 3">JK6</strain>
    </source>
</reference>
<feature type="domain" description="Endonuclease/exonuclease/phosphatase" evidence="1">
    <location>
        <begin position="45"/>
        <end position="241"/>
    </location>
</feature>
<dbReference type="KEGG" id="phao:HF685_13975"/>
<sequence length="324" mass="37661">MPQYHYLRRIRKSDRARVVTNLERLMVQLDREVPDKDSEQTLLLATWNIRNFGKVSRLPESLFYIAEILSRFDLVAVQEVVDLDDWYDIMDRLGPDYDFIATDKTHHKLGSGGERLLYLYDKRKVKFENIAGEIVLPTAMLITDATAGEGGKLYQGKQFRRTPFVTAFRSSWFKFDLCTVHLFYGSASGTKLEERVQEIDRVAEYFAARATEAQKTKRSLILLGDFNIVHPDHETMTALKRHGFRIPNALNRPSNLDLTKYYDQIAFMTDDDTLEFIDRQTDDPKRANAGIFEMFKSVYRDQDTLEYESELRKKAGGKDKQGLR</sequence>
<dbReference type="Proteomes" id="UP000501600">
    <property type="component" value="Chromosome"/>
</dbReference>
<dbReference type="PANTHER" id="PTHR11371">
    <property type="entry name" value="DEOXYRIBONUCLEASE"/>
    <property type="match status" value="1"/>
</dbReference>